<dbReference type="FunFam" id="3.30.63.10:FF:000002">
    <property type="entry name" value="Guanylate kinase 1"/>
    <property type="match status" value="1"/>
</dbReference>
<accession>A0A812D9A0</accession>
<evidence type="ECO:0000256" key="3">
    <source>
        <dbReference type="ARBA" id="ARBA00022679"/>
    </source>
</evidence>
<organism evidence="8 9">
    <name type="scientific">Acanthosepion pharaonis</name>
    <name type="common">Pharaoh cuttlefish</name>
    <name type="synonym">Sepia pharaonis</name>
    <dbReference type="NCBI Taxonomy" id="158019"/>
    <lineage>
        <taxon>Eukaryota</taxon>
        <taxon>Metazoa</taxon>
        <taxon>Spiralia</taxon>
        <taxon>Lophotrochozoa</taxon>
        <taxon>Mollusca</taxon>
        <taxon>Cephalopoda</taxon>
        <taxon>Coleoidea</taxon>
        <taxon>Decapodiformes</taxon>
        <taxon>Sepiida</taxon>
        <taxon>Sepiina</taxon>
        <taxon>Sepiidae</taxon>
        <taxon>Acanthosepion</taxon>
    </lineage>
</organism>
<evidence type="ECO:0000256" key="6">
    <source>
        <dbReference type="ARBA" id="ARBA00022840"/>
    </source>
</evidence>
<proteinExistence type="inferred from homology"/>
<dbReference type="PROSITE" id="PS00856">
    <property type="entry name" value="GUANYLATE_KINASE_1"/>
    <property type="match status" value="1"/>
</dbReference>
<dbReference type="Gene3D" id="3.40.50.300">
    <property type="entry name" value="P-loop containing nucleotide triphosphate hydrolases"/>
    <property type="match status" value="1"/>
</dbReference>
<dbReference type="InterPro" id="IPR027417">
    <property type="entry name" value="P-loop_NTPase"/>
</dbReference>
<dbReference type="InterPro" id="IPR008144">
    <property type="entry name" value="Guanylate_kin-like_dom"/>
</dbReference>
<dbReference type="NCBIfam" id="TIGR03263">
    <property type="entry name" value="guanyl_kin"/>
    <property type="match status" value="1"/>
</dbReference>
<dbReference type="SUPFAM" id="SSF52540">
    <property type="entry name" value="P-loop containing nucleoside triphosphate hydrolases"/>
    <property type="match status" value="1"/>
</dbReference>
<dbReference type="SMART" id="SM00072">
    <property type="entry name" value="GuKc"/>
    <property type="match status" value="1"/>
</dbReference>
<dbReference type="InterPro" id="IPR017665">
    <property type="entry name" value="Guanylate_kinase"/>
</dbReference>
<dbReference type="EMBL" id="CAHIKZ030002660">
    <property type="protein sequence ID" value="CAE1290444.1"/>
    <property type="molecule type" value="Genomic_DNA"/>
</dbReference>
<evidence type="ECO:0000256" key="5">
    <source>
        <dbReference type="ARBA" id="ARBA00022777"/>
    </source>
</evidence>
<evidence type="ECO:0000259" key="7">
    <source>
        <dbReference type="PROSITE" id="PS50052"/>
    </source>
</evidence>
<keyword evidence="6" id="KW-0067">ATP-binding</keyword>
<reference evidence="8" key="1">
    <citation type="submission" date="2021-01" db="EMBL/GenBank/DDBJ databases">
        <authorList>
            <person name="Li R."/>
            <person name="Bekaert M."/>
        </authorList>
    </citation>
    <scope>NUCLEOTIDE SEQUENCE</scope>
    <source>
        <strain evidence="8">Farmed</strain>
    </source>
</reference>
<evidence type="ECO:0000256" key="1">
    <source>
        <dbReference type="ARBA" id="ARBA00005790"/>
    </source>
</evidence>
<evidence type="ECO:0000313" key="8">
    <source>
        <dbReference type="EMBL" id="CAE1290444.1"/>
    </source>
</evidence>
<evidence type="ECO:0000256" key="2">
    <source>
        <dbReference type="ARBA" id="ARBA00012961"/>
    </source>
</evidence>
<gene>
    <name evidence="8" type="ORF">SPHA_48199</name>
</gene>
<dbReference type="EC" id="2.7.4.8" evidence="2"/>
<keyword evidence="5" id="KW-0418">Kinase</keyword>
<dbReference type="Pfam" id="PF00625">
    <property type="entry name" value="Guanylate_kin"/>
    <property type="match status" value="1"/>
</dbReference>
<dbReference type="PANTHER" id="PTHR23117">
    <property type="entry name" value="GUANYLATE KINASE-RELATED"/>
    <property type="match status" value="1"/>
</dbReference>
<dbReference type="CDD" id="cd00071">
    <property type="entry name" value="GMPK"/>
    <property type="match status" value="1"/>
</dbReference>
<dbReference type="PANTHER" id="PTHR23117:SF13">
    <property type="entry name" value="GUANYLATE KINASE"/>
    <property type="match status" value="1"/>
</dbReference>
<name>A0A812D9A0_ACAPH</name>
<keyword evidence="9" id="KW-1185">Reference proteome</keyword>
<dbReference type="GO" id="GO:0004385">
    <property type="term" value="F:GMP kinase activity"/>
    <property type="evidence" value="ECO:0007669"/>
    <property type="project" value="UniProtKB-EC"/>
</dbReference>
<evidence type="ECO:0000256" key="4">
    <source>
        <dbReference type="ARBA" id="ARBA00022741"/>
    </source>
</evidence>
<feature type="domain" description="Guanylate kinase-like" evidence="7">
    <location>
        <begin position="32"/>
        <end position="214"/>
    </location>
</feature>
<dbReference type="Proteomes" id="UP000597762">
    <property type="component" value="Unassembled WGS sequence"/>
</dbReference>
<dbReference type="FunFam" id="3.40.50.300:FF:000776">
    <property type="entry name" value="Guanylate kinase 2"/>
    <property type="match status" value="1"/>
</dbReference>
<protein>
    <recommendedName>
        <fullName evidence="2">guanylate kinase</fullName>
        <ecNumber evidence="2">2.7.4.8</ecNumber>
    </recommendedName>
</protein>
<dbReference type="InterPro" id="IPR020590">
    <property type="entry name" value="Guanylate_kinase_CS"/>
</dbReference>
<dbReference type="GO" id="GO:0005829">
    <property type="term" value="C:cytosol"/>
    <property type="evidence" value="ECO:0007669"/>
    <property type="project" value="TreeGrafter"/>
</dbReference>
<sequence>MRRLNLLKNVYFVHISYRLSVGFTHFQKMTNVKPVVISGPSGVGKSTLLEQLMKEFPNSFAFSVSHTTRKPRKGEENGKHYHFVSHEAFQDLVSKNGFLEYTEFSGNCYGTSKRAVESIQETGRICILDVEINGVKSIKKSNLNARYIFVRPPSLDELAKRLHARGTESEESLKKRLDTADEAISYSEKPGVYDHIIINDNLTEAYNKLKDILMEDIKKLH</sequence>
<keyword evidence="4" id="KW-0547">Nucleotide-binding</keyword>
<dbReference type="GO" id="GO:0005524">
    <property type="term" value="F:ATP binding"/>
    <property type="evidence" value="ECO:0007669"/>
    <property type="project" value="UniProtKB-KW"/>
</dbReference>
<dbReference type="PROSITE" id="PS50052">
    <property type="entry name" value="GUANYLATE_KINASE_2"/>
    <property type="match status" value="1"/>
</dbReference>
<dbReference type="HAMAP" id="MF_00328">
    <property type="entry name" value="Guanylate_kinase"/>
    <property type="match status" value="1"/>
</dbReference>
<dbReference type="OrthoDB" id="6334211at2759"/>
<dbReference type="InterPro" id="IPR008145">
    <property type="entry name" value="GK/Ca_channel_bsu"/>
</dbReference>
<evidence type="ECO:0000313" key="9">
    <source>
        <dbReference type="Proteomes" id="UP000597762"/>
    </source>
</evidence>
<comment type="similarity">
    <text evidence="1">Belongs to the guanylate kinase family.</text>
</comment>
<dbReference type="AlphaFoldDB" id="A0A812D9A0"/>
<comment type="caution">
    <text evidence="8">The sequence shown here is derived from an EMBL/GenBank/DDBJ whole genome shotgun (WGS) entry which is preliminary data.</text>
</comment>
<keyword evidence="3 8" id="KW-0808">Transferase</keyword>